<name>A0A2G9H3V1_9LAMI</name>
<dbReference type="AlphaFoldDB" id="A0A2G9H3V1"/>
<feature type="compositionally biased region" description="Basic and acidic residues" evidence="1">
    <location>
        <begin position="1"/>
        <end position="16"/>
    </location>
</feature>
<evidence type="ECO:0000313" key="3">
    <source>
        <dbReference type="Proteomes" id="UP000231279"/>
    </source>
</evidence>
<proteinExistence type="predicted"/>
<protein>
    <submittedName>
        <fullName evidence="2">Uncharacterized protein</fullName>
    </submittedName>
</protein>
<accession>A0A2G9H3V1</accession>
<organism evidence="2 3">
    <name type="scientific">Handroanthus impetiginosus</name>
    <dbReference type="NCBI Taxonomy" id="429701"/>
    <lineage>
        <taxon>Eukaryota</taxon>
        <taxon>Viridiplantae</taxon>
        <taxon>Streptophyta</taxon>
        <taxon>Embryophyta</taxon>
        <taxon>Tracheophyta</taxon>
        <taxon>Spermatophyta</taxon>
        <taxon>Magnoliopsida</taxon>
        <taxon>eudicotyledons</taxon>
        <taxon>Gunneridae</taxon>
        <taxon>Pentapetalae</taxon>
        <taxon>asterids</taxon>
        <taxon>lamiids</taxon>
        <taxon>Lamiales</taxon>
        <taxon>Bignoniaceae</taxon>
        <taxon>Crescentiina</taxon>
        <taxon>Tabebuia alliance</taxon>
        <taxon>Handroanthus</taxon>
    </lineage>
</organism>
<keyword evidence="3" id="KW-1185">Reference proteome</keyword>
<dbReference type="EMBL" id="NKXS01002765">
    <property type="protein sequence ID" value="PIN12194.1"/>
    <property type="molecule type" value="Genomic_DNA"/>
</dbReference>
<comment type="caution">
    <text evidence="2">The sequence shown here is derived from an EMBL/GenBank/DDBJ whole genome shotgun (WGS) entry which is preliminary data.</text>
</comment>
<evidence type="ECO:0000256" key="1">
    <source>
        <dbReference type="SAM" id="MobiDB-lite"/>
    </source>
</evidence>
<evidence type="ECO:0000313" key="2">
    <source>
        <dbReference type="EMBL" id="PIN12194.1"/>
    </source>
</evidence>
<feature type="region of interest" description="Disordered" evidence="1">
    <location>
        <begin position="1"/>
        <end position="26"/>
    </location>
</feature>
<gene>
    <name evidence="2" type="ORF">CDL12_15200</name>
</gene>
<reference evidence="3" key="1">
    <citation type="journal article" date="2018" name="Gigascience">
        <title>Genome assembly of the Pink Ipe (Handroanthus impetiginosus, Bignoniaceae), a highly valued, ecologically keystone Neotropical timber forest tree.</title>
        <authorList>
            <person name="Silva-Junior O.B."/>
            <person name="Grattapaglia D."/>
            <person name="Novaes E."/>
            <person name="Collevatti R.G."/>
        </authorList>
    </citation>
    <scope>NUCLEOTIDE SEQUENCE [LARGE SCALE GENOMIC DNA]</scope>
    <source>
        <strain evidence="3">cv. UFG-1</strain>
    </source>
</reference>
<dbReference type="Proteomes" id="UP000231279">
    <property type="component" value="Unassembled WGS sequence"/>
</dbReference>
<sequence length="196" mass="21648">MKEDENGSWTEKRFTSGEKGTGKVGCDTLVTSDSVSENTKLDDRVGISLGDSNSDFVKLAEDLEGAAKDKHGIIMETGVRTRGRLSKEEKRKMKLGVEDSSSNCILSGEFKLENVNGIVSLVPSIQQPMKHCAMEFKEGILMWLQVMQEGIIETGSEILPGEMHLNLPIVLPMGNWVIVLLMLLEEKLHCAKQVVE</sequence>